<keyword evidence="2" id="KW-1185">Reference proteome</keyword>
<dbReference type="WBParaSite" id="Hba_18948">
    <property type="protein sequence ID" value="Hba_18948"/>
    <property type="gene ID" value="Hba_18948"/>
</dbReference>
<evidence type="ECO:0000256" key="1">
    <source>
        <dbReference type="SAM" id="MobiDB-lite"/>
    </source>
</evidence>
<evidence type="ECO:0000313" key="3">
    <source>
        <dbReference type="WBParaSite" id="Hba_18948"/>
    </source>
</evidence>
<organism evidence="2 3">
    <name type="scientific">Heterorhabditis bacteriophora</name>
    <name type="common">Entomopathogenic nematode worm</name>
    <dbReference type="NCBI Taxonomy" id="37862"/>
    <lineage>
        <taxon>Eukaryota</taxon>
        <taxon>Metazoa</taxon>
        <taxon>Ecdysozoa</taxon>
        <taxon>Nematoda</taxon>
        <taxon>Chromadorea</taxon>
        <taxon>Rhabditida</taxon>
        <taxon>Rhabditina</taxon>
        <taxon>Rhabditomorpha</taxon>
        <taxon>Strongyloidea</taxon>
        <taxon>Heterorhabditidae</taxon>
        <taxon>Heterorhabditis</taxon>
    </lineage>
</organism>
<feature type="compositionally biased region" description="Basic residues" evidence="1">
    <location>
        <begin position="197"/>
        <end position="206"/>
    </location>
</feature>
<dbReference type="AlphaFoldDB" id="A0A1I7XN35"/>
<protein>
    <submittedName>
        <fullName evidence="3">Protein FAM122A-like</fullName>
    </submittedName>
</protein>
<dbReference type="Proteomes" id="UP000095283">
    <property type="component" value="Unplaced"/>
</dbReference>
<accession>A0A1I7XN35</accession>
<name>A0A1I7XN35_HETBA</name>
<sequence>MWALQLIDQEHQEMLESQSGELEEKEDKPPKTIIWKPGSTTSIRWRKEGDAQGSPASVETKVEKPEDERRFTTMMVSTPGECPLPPPPVLGVFISRTISTRRKSSLARSESVLSKSTNNSKFRPFSYSPTNSEMLTPCDCNNKSPWPFTSTDMSVHQNPSFLGPRSAGSAPTLASRGTPSFPLSVITEVNDEDTLHSRRSSRKLPPLKRLESTYETPSPSAMHITHKADMGTLQTVEQLEEPLLLETADCLDEVTTIGDFYPQQNISKTS</sequence>
<reference evidence="3" key="1">
    <citation type="submission" date="2016-11" db="UniProtKB">
        <authorList>
            <consortium name="WormBaseParasite"/>
        </authorList>
    </citation>
    <scope>IDENTIFICATION</scope>
</reference>
<feature type="region of interest" description="Disordered" evidence="1">
    <location>
        <begin position="192"/>
        <end position="221"/>
    </location>
</feature>
<feature type="region of interest" description="Disordered" evidence="1">
    <location>
        <begin position="7"/>
        <end position="68"/>
    </location>
</feature>
<evidence type="ECO:0000313" key="2">
    <source>
        <dbReference type="Proteomes" id="UP000095283"/>
    </source>
</evidence>
<proteinExistence type="predicted"/>